<sequence length="414" mass="47376">MQKFKDFIIKNSKYLLAGVMVIALAVVFIYASYDRNKESKNVSKEVVSVDSTDTGTKSTVENEFEVDKYEEVNKLVKKYYKAYADGDIKTLKQIATPFTDEEAQQKTALKDYIESFENLACYTKVGPIEGSYMVAVYLEIKFKDIKTAAPGLQTLYICKKEDGSLYIDNRPKKEYEPEVQAYAESFEKAEDYLELSKKVSDKYNEALEKDKQLKTFMNDTIKGLSEQSADETKKEETKQKDKKTEETKQKDKKAEETKKKDKKAEETKKENTKTESKSETVWATEPSKIRKGPGEDKEQVGSAYKGDHFKRTAVRDDGWSEIEYNGEKAYIKSEFLSTKNPVSEEENKPKVYHTEGQVVTVEKSTNIRESMSEDSKLMGTVDPGDSVTVVLDYAEGWTKVKWKDKVGYIRTDLL</sequence>
<evidence type="ECO:0000256" key="2">
    <source>
        <dbReference type="SAM" id="Phobius"/>
    </source>
</evidence>
<proteinExistence type="predicted"/>
<protein>
    <recommendedName>
        <fullName evidence="3">SH3b domain-containing protein</fullName>
    </recommendedName>
</protein>
<dbReference type="Pfam" id="PF08239">
    <property type="entry name" value="SH3_3"/>
    <property type="match status" value="2"/>
</dbReference>
<feature type="domain" description="SH3b" evidence="3">
    <location>
        <begin position="354"/>
        <end position="414"/>
    </location>
</feature>
<dbReference type="Gene3D" id="2.30.30.40">
    <property type="entry name" value="SH3 Domains"/>
    <property type="match status" value="2"/>
</dbReference>
<gene>
    <name evidence="4" type="ORF">DWV06_00540</name>
</gene>
<dbReference type="PANTHER" id="PTHR34408">
    <property type="entry name" value="FAMILY PROTEIN, PUTATIVE-RELATED"/>
    <property type="match status" value="1"/>
</dbReference>
<feature type="compositionally biased region" description="Basic and acidic residues" evidence="1">
    <location>
        <begin position="292"/>
        <end position="304"/>
    </location>
</feature>
<feature type="compositionally biased region" description="Basic and acidic residues" evidence="1">
    <location>
        <begin position="230"/>
        <end position="278"/>
    </location>
</feature>
<evidence type="ECO:0000313" key="5">
    <source>
        <dbReference type="Proteomes" id="UP000255036"/>
    </source>
</evidence>
<dbReference type="PANTHER" id="PTHR34408:SF1">
    <property type="entry name" value="GLYCOSYL HYDROLASE FAMILY 19 DOMAIN-CONTAINING PROTEIN HI_1415"/>
    <property type="match status" value="1"/>
</dbReference>
<reference evidence="4 5" key="1">
    <citation type="submission" date="2018-07" db="EMBL/GenBank/DDBJ databases">
        <title>Anaerosacharophilus polymeroproducens gen. nov. sp. nov., an anaerobic bacterium isolated from salt field.</title>
        <authorList>
            <person name="Kim W."/>
            <person name="Yang S.-H."/>
            <person name="Oh J."/>
            <person name="Lee J.-H."/>
            <person name="Kwon K.K."/>
        </authorList>
    </citation>
    <scope>NUCLEOTIDE SEQUENCE [LARGE SCALE GENOMIC DNA]</scope>
    <source>
        <strain evidence="4 5">MCWD5</strain>
    </source>
</reference>
<evidence type="ECO:0000313" key="4">
    <source>
        <dbReference type="EMBL" id="RDU25198.1"/>
    </source>
</evidence>
<evidence type="ECO:0000256" key="1">
    <source>
        <dbReference type="SAM" id="MobiDB-lite"/>
    </source>
</evidence>
<accession>A0A371B002</accession>
<dbReference type="RefSeq" id="WP_115480231.1">
    <property type="nucleotide sequence ID" value="NZ_QRCT01000004.1"/>
</dbReference>
<dbReference type="SMART" id="SM00287">
    <property type="entry name" value="SH3b"/>
    <property type="match status" value="2"/>
</dbReference>
<dbReference type="OrthoDB" id="1690999at2"/>
<comment type="caution">
    <text evidence="4">The sequence shown here is derived from an EMBL/GenBank/DDBJ whole genome shotgun (WGS) entry which is preliminary data.</text>
</comment>
<keyword evidence="2" id="KW-0812">Transmembrane</keyword>
<dbReference type="InterPro" id="IPR003646">
    <property type="entry name" value="SH3-like_bac-type"/>
</dbReference>
<keyword evidence="2" id="KW-0472">Membrane</keyword>
<keyword evidence="2" id="KW-1133">Transmembrane helix</keyword>
<dbReference type="EMBL" id="QRCT01000004">
    <property type="protein sequence ID" value="RDU25198.1"/>
    <property type="molecule type" value="Genomic_DNA"/>
</dbReference>
<feature type="transmembrane region" description="Helical" evidence="2">
    <location>
        <begin position="12"/>
        <end position="33"/>
    </location>
</feature>
<evidence type="ECO:0000259" key="3">
    <source>
        <dbReference type="PROSITE" id="PS51781"/>
    </source>
</evidence>
<keyword evidence="5" id="KW-1185">Reference proteome</keyword>
<organism evidence="4 5">
    <name type="scientific">Anaerosacchariphilus polymeriproducens</name>
    <dbReference type="NCBI Taxonomy" id="1812858"/>
    <lineage>
        <taxon>Bacteria</taxon>
        <taxon>Bacillati</taxon>
        <taxon>Bacillota</taxon>
        <taxon>Clostridia</taxon>
        <taxon>Lachnospirales</taxon>
        <taxon>Lachnospiraceae</taxon>
        <taxon>Anaerosacchariphilus</taxon>
    </lineage>
</organism>
<dbReference type="PROSITE" id="PS51781">
    <property type="entry name" value="SH3B"/>
    <property type="match status" value="2"/>
</dbReference>
<dbReference type="Proteomes" id="UP000255036">
    <property type="component" value="Unassembled WGS sequence"/>
</dbReference>
<dbReference type="InterPro" id="IPR052354">
    <property type="entry name" value="Cell_Wall_Dynamics_Protein"/>
</dbReference>
<feature type="region of interest" description="Disordered" evidence="1">
    <location>
        <begin position="224"/>
        <end position="304"/>
    </location>
</feature>
<feature type="domain" description="SH3b" evidence="3">
    <location>
        <begin position="276"/>
        <end position="340"/>
    </location>
</feature>
<name>A0A371B002_9FIRM</name>
<dbReference type="AlphaFoldDB" id="A0A371B002"/>